<protein>
    <submittedName>
        <fullName evidence="3">Uncharacterized protein</fullName>
    </submittedName>
</protein>
<feature type="compositionally biased region" description="Basic and acidic residues" evidence="1">
    <location>
        <begin position="157"/>
        <end position="168"/>
    </location>
</feature>
<organism evidence="3 4">
    <name type="scientific">Bugula neritina</name>
    <name type="common">Brown bryozoan</name>
    <name type="synonym">Sertularia neritina</name>
    <dbReference type="NCBI Taxonomy" id="10212"/>
    <lineage>
        <taxon>Eukaryota</taxon>
        <taxon>Metazoa</taxon>
        <taxon>Spiralia</taxon>
        <taxon>Lophotrochozoa</taxon>
        <taxon>Bryozoa</taxon>
        <taxon>Gymnolaemata</taxon>
        <taxon>Cheilostomatida</taxon>
        <taxon>Flustrina</taxon>
        <taxon>Buguloidea</taxon>
        <taxon>Bugulidae</taxon>
        <taxon>Bugula</taxon>
    </lineage>
</organism>
<keyword evidence="2" id="KW-0812">Transmembrane</keyword>
<sequence length="229" mass="25303">MATSHNITNSSVLYTEIPSTPKITVSNAHVFNGNEFWSLGSILGISFGSAAFLLIVFGLVYFACFKRKPSSAKNEDLKEAEPGNSSSQYIIYKGGSERMSRSDAAAYSDSATHSLPSYRLGVTHTQSPPEKGEVYGYSSRPRLLNQSSEPYMFNRSIRGEGHDPRDSAADSNSKVSWIPLKQEFSRSNGGLDRKDPSLPPPDYQNMSVLMPRANMAEFRTNQQVPLVDY</sequence>
<gene>
    <name evidence="3" type="ORF">EB796_006529</name>
</gene>
<evidence type="ECO:0000313" key="4">
    <source>
        <dbReference type="Proteomes" id="UP000593567"/>
    </source>
</evidence>
<feature type="region of interest" description="Disordered" evidence="1">
    <location>
        <begin position="118"/>
        <end position="140"/>
    </location>
</feature>
<keyword evidence="2" id="KW-1133">Transmembrane helix</keyword>
<feature type="transmembrane region" description="Helical" evidence="2">
    <location>
        <begin position="36"/>
        <end position="64"/>
    </location>
</feature>
<comment type="caution">
    <text evidence="3">The sequence shown here is derived from an EMBL/GenBank/DDBJ whole genome shotgun (WGS) entry which is preliminary data.</text>
</comment>
<evidence type="ECO:0000313" key="3">
    <source>
        <dbReference type="EMBL" id="KAF6035163.1"/>
    </source>
</evidence>
<proteinExistence type="predicted"/>
<reference evidence="3" key="1">
    <citation type="submission" date="2020-06" db="EMBL/GenBank/DDBJ databases">
        <title>Draft genome of Bugula neritina, a colonial animal packing powerful symbionts and potential medicines.</title>
        <authorList>
            <person name="Rayko M."/>
        </authorList>
    </citation>
    <scope>NUCLEOTIDE SEQUENCE [LARGE SCALE GENOMIC DNA]</scope>
    <source>
        <strain evidence="3">Kwan_BN1</strain>
    </source>
</reference>
<dbReference type="Proteomes" id="UP000593567">
    <property type="component" value="Unassembled WGS sequence"/>
</dbReference>
<dbReference type="EMBL" id="VXIV02000926">
    <property type="protein sequence ID" value="KAF6035163.1"/>
    <property type="molecule type" value="Genomic_DNA"/>
</dbReference>
<name>A0A7J7KAC7_BUGNE</name>
<dbReference type="AlphaFoldDB" id="A0A7J7KAC7"/>
<evidence type="ECO:0000256" key="1">
    <source>
        <dbReference type="SAM" id="MobiDB-lite"/>
    </source>
</evidence>
<keyword evidence="4" id="KW-1185">Reference proteome</keyword>
<evidence type="ECO:0000256" key="2">
    <source>
        <dbReference type="SAM" id="Phobius"/>
    </source>
</evidence>
<accession>A0A7J7KAC7</accession>
<feature type="region of interest" description="Disordered" evidence="1">
    <location>
        <begin position="154"/>
        <end position="204"/>
    </location>
</feature>
<keyword evidence="2" id="KW-0472">Membrane</keyword>